<evidence type="ECO:0000259" key="6">
    <source>
        <dbReference type="Pfam" id="PF01276"/>
    </source>
</evidence>
<feature type="domain" description="Orn/Lys/Arg decarboxylases family 1 pyridoxal-P attachment site" evidence="6">
    <location>
        <begin position="6"/>
        <end position="307"/>
    </location>
</feature>
<dbReference type="Gene3D" id="3.90.105.10">
    <property type="entry name" value="Molybdopterin biosynthesis moea protein, domain 2"/>
    <property type="match status" value="1"/>
</dbReference>
<keyword evidence="4" id="KW-0663">Pyridoxal phosphate</keyword>
<dbReference type="GO" id="GO:0008483">
    <property type="term" value="F:transaminase activity"/>
    <property type="evidence" value="ECO:0007669"/>
    <property type="project" value="UniProtKB-KW"/>
</dbReference>
<dbReference type="Pfam" id="PF03711">
    <property type="entry name" value="OKR_DC_1_C"/>
    <property type="match status" value="1"/>
</dbReference>
<dbReference type="SUPFAM" id="SSF55904">
    <property type="entry name" value="Ornithine decarboxylase C-terminal domain"/>
    <property type="match status" value="1"/>
</dbReference>
<protein>
    <submittedName>
        <fullName evidence="8">Aminotransferase class I/II-fold pyridoxal phosphate-dependent enzyme</fullName>
    </submittedName>
</protein>
<feature type="domain" description="Orn/Lys/Arg decarboxylase C-terminal" evidence="7">
    <location>
        <begin position="394"/>
        <end position="457"/>
    </location>
</feature>
<dbReference type="Gene3D" id="3.40.640.10">
    <property type="entry name" value="Type I PLP-dependent aspartate aminotransferase-like (Major domain)"/>
    <property type="match status" value="1"/>
</dbReference>
<dbReference type="PANTHER" id="PTHR43277:SF3">
    <property type="entry name" value="DECARBOXYLASE, PUTATIVE-RELATED"/>
    <property type="match status" value="1"/>
</dbReference>
<keyword evidence="5" id="KW-0456">Lyase</keyword>
<reference evidence="8 9" key="1">
    <citation type="submission" date="2022-05" db="EMBL/GenBank/DDBJ databases">
        <title>Sporolactobacillus sp nov CPB3-1, isolated from tree bark (Mangifera indica L.).</title>
        <authorList>
            <person name="Phuengjayaem S."/>
            <person name="Tanasupawat S."/>
        </authorList>
    </citation>
    <scope>NUCLEOTIDE SEQUENCE [LARGE SCALE GENOMIC DNA]</scope>
    <source>
        <strain evidence="8 9">CPB3-1</strain>
    </source>
</reference>
<dbReference type="Pfam" id="PF01276">
    <property type="entry name" value="OKR_DC_1"/>
    <property type="match status" value="1"/>
</dbReference>
<evidence type="ECO:0000256" key="1">
    <source>
        <dbReference type="ARBA" id="ARBA00001933"/>
    </source>
</evidence>
<evidence type="ECO:0000313" key="8">
    <source>
        <dbReference type="EMBL" id="MCL1632444.1"/>
    </source>
</evidence>
<evidence type="ECO:0000256" key="5">
    <source>
        <dbReference type="ARBA" id="ARBA00023239"/>
    </source>
</evidence>
<gene>
    <name evidence="8" type="ORF">M3N64_10990</name>
</gene>
<keyword evidence="8" id="KW-0032">Aminotransferase</keyword>
<name>A0ABT0MC42_9BACL</name>
<keyword evidence="9" id="KW-1185">Reference proteome</keyword>
<dbReference type="SUPFAM" id="SSF53383">
    <property type="entry name" value="PLP-dependent transferases"/>
    <property type="match status" value="1"/>
</dbReference>
<comment type="cofactor">
    <cofactor evidence="1">
        <name>pyridoxal 5'-phosphate</name>
        <dbReference type="ChEBI" id="CHEBI:597326"/>
    </cofactor>
</comment>
<dbReference type="InterPro" id="IPR036633">
    <property type="entry name" value="Prn/Lys/Arg_de-COase_C_sf"/>
</dbReference>
<accession>A0ABT0MC42</accession>
<proteinExistence type="inferred from homology"/>
<comment type="caution">
    <text evidence="8">The sequence shown here is derived from an EMBL/GenBank/DDBJ whole genome shotgun (WGS) entry which is preliminary data.</text>
</comment>
<keyword evidence="3" id="KW-0210">Decarboxylase</keyword>
<dbReference type="InterPro" id="IPR008286">
    <property type="entry name" value="Prn/Lys/Arg_de-COase_C"/>
</dbReference>
<dbReference type="RefSeq" id="WP_249102173.1">
    <property type="nucleotide sequence ID" value="NZ_JAMAST010000015.1"/>
</dbReference>
<dbReference type="InterPro" id="IPR015424">
    <property type="entry name" value="PyrdxlP-dep_Trfase"/>
</dbReference>
<dbReference type="InterPro" id="IPR052357">
    <property type="entry name" value="Orn_Lys_Arg_decarboxylase-I"/>
</dbReference>
<dbReference type="PANTHER" id="PTHR43277">
    <property type="entry name" value="ARGININE DECARBOXYLASE"/>
    <property type="match status" value="1"/>
</dbReference>
<evidence type="ECO:0000313" key="9">
    <source>
        <dbReference type="Proteomes" id="UP001203004"/>
    </source>
</evidence>
<organism evidence="8 9">
    <name type="scientific">Sporolactobacillus mangiferae</name>
    <dbReference type="NCBI Taxonomy" id="2940498"/>
    <lineage>
        <taxon>Bacteria</taxon>
        <taxon>Bacillati</taxon>
        <taxon>Bacillota</taxon>
        <taxon>Bacilli</taxon>
        <taxon>Bacillales</taxon>
        <taxon>Sporolactobacillaceae</taxon>
        <taxon>Sporolactobacillus</taxon>
    </lineage>
</organism>
<keyword evidence="8" id="KW-0808">Transferase</keyword>
<dbReference type="EMBL" id="JAMAST010000015">
    <property type="protein sequence ID" value="MCL1632444.1"/>
    <property type="molecule type" value="Genomic_DNA"/>
</dbReference>
<dbReference type="InterPro" id="IPR000310">
    <property type="entry name" value="Orn/Lys/Arg_deCO2ase_major_dom"/>
</dbReference>
<dbReference type="CDD" id="cd00615">
    <property type="entry name" value="Orn_deC_like"/>
    <property type="match status" value="1"/>
</dbReference>
<evidence type="ECO:0000256" key="4">
    <source>
        <dbReference type="ARBA" id="ARBA00022898"/>
    </source>
</evidence>
<dbReference type="Proteomes" id="UP001203004">
    <property type="component" value="Unassembled WGS sequence"/>
</dbReference>
<evidence type="ECO:0000256" key="2">
    <source>
        <dbReference type="ARBA" id="ARBA00010671"/>
    </source>
</evidence>
<comment type="similarity">
    <text evidence="2">Belongs to the Orn/Lys/Arg decarboxylase class-I family.</text>
</comment>
<sequence length="482" mass="53357">MDQHQTPVYDALIRYGRDQAYSFHVPGHKDGLVFPEKALLSFQSILALDATEVADLDDLYHPEGVLREAEQLLTNYYGSRMSCFLVNGSTVGNLIMVLAACAPGDVVLVQRNSHKSVFNALKLADVRPVFLAPSVDTRSGLATGIEPQTFSEALRRFPDAKALILTYPSYYGVAPCTVRRLIVQAHEAGMNVLVDEAHGPHFRMGAPVPPSSLDMGADLVVHSAHKMLPAMTMGAYLHVNSTRISIEKVKMVREMLQSSSPSYPIMASLDLARAFMATMDSEFFADVLNRRDAFVEALKSMNLLTVLEADPEHFLVDPFKIVLQPETRVSGFELQSRFIQLGLYPEMADPRHILLTLGLSDSINYQNAVRKIEKALAHQMPGQSEVRTLITEFPPITMLADSYRHFKNLASSWSALDQAVGAIAAEPVVPYPPGIPIVLGGERITERSLELIHFWQRAGATFQNEGIHQGKIKVYQSREQSA</sequence>
<evidence type="ECO:0000259" key="7">
    <source>
        <dbReference type="Pfam" id="PF03711"/>
    </source>
</evidence>
<evidence type="ECO:0000256" key="3">
    <source>
        <dbReference type="ARBA" id="ARBA00022793"/>
    </source>
</evidence>
<dbReference type="InterPro" id="IPR015421">
    <property type="entry name" value="PyrdxlP-dep_Trfase_major"/>
</dbReference>